<feature type="transmembrane region" description="Helical" evidence="7">
    <location>
        <begin position="371"/>
        <end position="393"/>
    </location>
</feature>
<feature type="transmembrane region" description="Helical" evidence="7">
    <location>
        <begin position="281"/>
        <end position="306"/>
    </location>
</feature>
<dbReference type="PANTHER" id="PTHR30572">
    <property type="entry name" value="MEMBRANE COMPONENT OF TRANSPORTER-RELATED"/>
    <property type="match status" value="1"/>
</dbReference>
<dbReference type="Pfam" id="PF02687">
    <property type="entry name" value="FtsX"/>
    <property type="match status" value="1"/>
</dbReference>
<proteinExistence type="inferred from homology"/>
<dbReference type="EMBL" id="VOHL01000001">
    <property type="protein sequence ID" value="TWS99077.1"/>
    <property type="molecule type" value="Genomic_DNA"/>
</dbReference>
<dbReference type="GO" id="GO:0022857">
    <property type="term" value="F:transmembrane transporter activity"/>
    <property type="evidence" value="ECO:0007669"/>
    <property type="project" value="TreeGrafter"/>
</dbReference>
<evidence type="ECO:0000256" key="4">
    <source>
        <dbReference type="ARBA" id="ARBA00022989"/>
    </source>
</evidence>
<dbReference type="InterPro" id="IPR025857">
    <property type="entry name" value="MacB_PCD"/>
</dbReference>
<evidence type="ECO:0000256" key="1">
    <source>
        <dbReference type="ARBA" id="ARBA00004651"/>
    </source>
</evidence>
<evidence type="ECO:0000256" key="3">
    <source>
        <dbReference type="ARBA" id="ARBA00022692"/>
    </source>
</evidence>
<dbReference type="GO" id="GO:0005886">
    <property type="term" value="C:plasma membrane"/>
    <property type="evidence" value="ECO:0007669"/>
    <property type="project" value="UniProtKB-SubCell"/>
</dbReference>
<keyword evidence="3 7" id="KW-0812">Transmembrane</keyword>
<name>A0A5C5SDB1_9STRE</name>
<comment type="subcellular location">
    <subcellularLocation>
        <location evidence="1">Cell membrane</location>
        <topology evidence="1">Multi-pass membrane protein</topology>
    </subcellularLocation>
</comment>
<evidence type="ECO:0000256" key="7">
    <source>
        <dbReference type="SAM" id="Phobius"/>
    </source>
</evidence>
<feature type="transmembrane region" description="Helical" evidence="7">
    <location>
        <begin position="20"/>
        <end position="42"/>
    </location>
</feature>
<dbReference type="OrthoDB" id="9770036at2"/>
<evidence type="ECO:0000256" key="6">
    <source>
        <dbReference type="ARBA" id="ARBA00038076"/>
    </source>
</evidence>
<evidence type="ECO:0000259" key="8">
    <source>
        <dbReference type="Pfam" id="PF02687"/>
    </source>
</evidence>
<evidence type="ECO:0000313" key="10">
    <source>
        <dbReference type="EMBL" id="TWS99077.1"/>
    </source>
</evidence>
<dbReference type="AlphaFoldDB" id="A0A5C5SDB1"/>
<evidence type="ECO:0000256" key="2">
    <source>
        <dbReference type="ARBA" id="ARBA00022475"/>
    </source>
</evidence>
<feature type="domain" description="MacB-like periplasmic core" evidence="9">
    <location>
        <begin position="18"/>
        <end position="235"/>
    </location>
</feature>
<gene>
    <name evidence="10" type="ORF">FRX57_02415</name>
</gene>
<evidence type="ECO:0000259" key="9">
    <source>
        <dbReference type="Pfam" id="PF12704"/>
    </source>
</evidence>
<sequence>MQNWKFAISSILGHKMRSFLTMLGVIIGVAAVSVVMAIGTGVTKSITKQASQSQHDVRLFYQKKGDNAFYPEDVGTNVKSPLLREEWLQQIAKEIPGISGYYATNSTTAAIAYQNKRSSQVTVTGVNSTYFGIKKYKILAGRQLGPSDYRQFSRLIMIDKVLAKKLFTSYDAALNQTVDVGNKKYRVVGVYKDPAAGSSIYGASSEGNAILANTQLAAEFNVPEISSVYFYVPDVLEAPTVGKQAGKRLTELSGAKEGEFTMFDISQMLEAIKQQVGTMTLFIGFIGGISLFVGGIGVMNIMLVSVTERTREIGLRKALGATRRNILVQFLIESVVLTVLGGIIGLIIAYAISAWLGSLPSLVQNLGKPEISLTTVLISIAFSALVGVVFGVLPASKASKLDPIEALRYE</sequence>
<dbReference type="RefSeq" id="WP_146566270.1">
    <property type="nucleotide sequence ID" value="NZ_VOHL01000001.1"/>
</dbReference>
<dbReference type="InterPro" id="IPR050250">
    <property type="entry name" value="Macrolide_Exporter_MacB"/>
</dbReference>
<feature type="domain" description="ABC3 transporter permease C-terminal" evidence="8">
    <location>
        <begin position="285"/>
        <end position="403"/>
    </location>
</feature>
<keyword evidence="5 7" id="KW-0472">Membrane</keyword>
<dbReference type="Proteomes" id="UP000317430">
    <property type="component" value="Unassembled WGS sequence"/>
</dbReference>
<keyword evidence="2" id="KW-1003">Cell membrane</keyword>
<evidence type="ECO:0000256" key="5">
    <source>
        <dbReference type="ARBA" id="ARBA00023136"/>
    </source>
</evidence>
<comment type="caution">
    <text evidence="10">The sequence shown here is derived from an EMBL/GenBank/DDBJ whole genome shotgun (WGS) entry which is preliminary data.</text>
</comment>
<protein>
    <submittedName>
        <fullName evidence="10">FtsX-like permease family protein</fullName>
    </submittedName>
</protein>
<dbReference type="InterPro" id="IPR003838">
    <property type="entry name" value="ABC3_permease_C"/>
</dbReference>
<organism evidence="10 11">
    <name type="scientific">Streptococcus cuniculipharyngis</name>
    <dbReference type="NCBI Taxonomy" id="1562651"/>
    <lineage>
        <taxon>Bacteria</taxon>
        <taxon>Bacillati</taxon>
        <taxon>Bacillota</taxon>
        <taxon>Bacilli</taxon>
        <taxon>Lactobacillales</taxon>
        <taxon>Streptococcaceae</taxon>
        <taxon>Streptococcus</taxon>
    </lineage>
</organism>
<feature type="transmembrane region" description="Helical" evidence="7">
    <location>
        <begin position="326"/>
        <end position="351"/>
    </location>
</feature>
<evidence type="ECO:0000313" key="11">
    <source>
        <dbReference type="Proteomes" id="UP000317430"/>
    </source>
</evidence>
<reference evidence="10 11" key="1">
    <citation type="submission" date="2019-08" db="EMBL/GenBank/DDBJ databases">
        <authorList>
            <person name="Lei W."/>
        </authorList>
    </citation>
    <scope>NUCLEOTIDE SEQUENCE [LARGE SCALE GENOMIC DNA]</scope>
    <source>
        <strain evidence="10 11">CCUG 66496</strain>
    </source>
</reference>
<accession>A0A5C5SDB1</accession>
<keyword evidence="11" id="KW-1185">Reference proteome</keyword>
<keyword evidence="4 7" id="KW-1133">Transmembrane helix</keyword>
<comment type="similarity">
    <text evidence="6">Belongs to the ABC-4 integral membrane protein family.</text>
</comment>
<dbReference type="PANTHER" id="PTHR30572:SF4">
    <property type="entry name" value="ABC TRANSPORTER PERMEASE YTRF"/>
    <property type="match status" value="1"/>
</dbReference>
<dbReference type="Pfam" id="PF12704">
    <property type="entry name" value="MacB_PCD"/>
    <property type="match status" value="1"/>
</dbReference>